<reference evidence="3" key="1">
    <citation type="journal article" date="2023" name="Mol. Phylogenet. Evol.">
        <title>Genome-scale phylogeny and comparative genomics of the fungal order Sordariales.</title>
        <authorList>
            <person name="Hensen N."/>
            <person name="Bonometti L."/>
            <person name="Westerberg I."/>
            <person name="Brannstrom I.O."/>
            <person name="Guillou S."/>
            <person name="Cros-Aarteil S."/>
            <person name="Calhoun S."/>
            <person name="Haridas S."/>
            <person name="Kuo A."/>
            <person name="Mondo S."/>
            <person name="Pangilinan J."/>
            <person name="Riley R."/>
            <person name="LaButti K."/>
            <person name="Andreopoulos B."/>
            <person name="Lipzen A."/>
            <person name="Chen C."/>
            <person name="Yan M."/>
            <person name="Daum C."/>
            <person name="Ng V."/>
            <person name="Clum A."/>
            <person name="Steindorff A."/>
            <person name="Ohm R.A."/>
            <person name="Martin F."/>
            <person name="Silar P."/>
            <person name="Natvig D.O."/>
            <person name="Lalanne C."/>
            <person name="Gautier V."/>
            <person name="Ament-Velasquez S.L."/>
            <person name="Kruys A."/>
            <person name="Hutchinson M.I."/>
            <person name="Powell A.J."/>
            <person name="Barry K."/>
            <person name="Miller A.N."/>
            <person name="Grigoriev I.V."/>
            <person name="Debuchy R."/>
            <person name="Gladieux P."/>
            <person name="Hiltunen Thoren M."/>
            <person name="Johannesson H."/>
        </authorList>
    </citation>
    <scope>NUCLEOTIDE SEQUENCE</scope>
    <source>
        <strain evidence="3">CBS 232.78</strain>
    </source>
</reference>
<gene>
    <name evidence="3" type="ORF">B0H63DRAFT_547613</name>
</gene>
<evidence type="ECO:0000256" key="1">
    <source>
        <dbReference type="SAM" id="SignalP"/>
    </source>
</evidence>
<evidence type="ECO:0000313" key="4">
    <source>
        <dbReference type="Proteomes" id="UP001285441"/>
    </source>
</evidence>
<reference evidence="3" key="2">
    <citation type="submission" date="2023-06" db="EMBL/GenBank/DDBJ databases">
        <authorList>
            <consortium name="Lawrence Berkeley National Laboratory"/>
            <person name="Haridas S."/>
            <person name="Hensen N."/>
            <person name="Bonometti L."/>
            <person name="Westerberg I."/>
            <person name="Brannstrom I.O."/>
            <person name="Guillou S."/>
            <person name="Cros-Aarteil S."/>
            <person name="Calhoun S."/>
            <person name="Kuo A."/>
            <person name="Mondo S."/>
            <person name="Pangilinan J."/>
            <person name="Riley R."/>
            <person name="LaButti K."/>
            <person name="Andreopoulos B."/>
            <person name="Lipzen A."/>
            <person name="Chen C."/>
            <person name="Yanf M."/>
            <person name="Daum C."/>
            <person name="Ng V."/>
            <person name="Clum A."/>
            <person name="Steindorff A."/>
            <person name="Ohm R."/>
            <person name="Martin F."/>
            <person name="Silar P."/>
            <person name="Natvig D."/>
            <person name="Lalanne C."/>
            <person name="Gautier V."/>
            <person name="Ament-velasquez S.L."/>
            <person name="Kruys A."/>
            <person name="Hutchinson M.I."/>
            <person name="Powell A.J."/>
            <person name="Barry K."/>
            <person name="Miller A.N."/>
            <person name="Grigoriev I.V."/>
            <person name="Debuchy R."/>
            <person name="Gladieux P."/>
            <person name="Thoren M.H."/>
            <person name="Johannesson H."/>
        </authorList>
    </citation>
    <scope>NUCLEOTIDE SEQUENCE</scope>
    <source>
        <strain evidence="3">CBS 232.78</strain>
    </source>
</reference>
<comment type="caution">
    <text evidence="3">The sequence shown here is derived from an EMBL/GenBank/DDBJ whole genome shotgun (WGS) entry which is preliminary data.</text>
</comment>
<name>A0AAE0NC31_9PEZI</name>
<protein>
    <submittedName>
        <fullName evidence="3">Necrosis-inducing factor-domain-containing protein</fullName>
    </submittedName>
</protein>
<proteinExistence type="predicted"/>
<keyword evidence="4" id="KW-1185">Reference proteome</keyword>
<keyword evidence="1" id="KW-0732">Signal</keyword>
<organism evidence="3 4">
    <name type="scientific">Podospora didyma</name>
    <dbReference type="NCBI Taxonomy" id="330526"/>
    <lineage>
        <taxon>Eukaryota</taxon>
        <taxon>Fungi</taxon>
        <taxon>Dikarya</taxon>
        <taxon>Ascomycota</taxon>
        <taxon>Pezizomycotina</taxon>
        <taxon>Sordariomycetes</taxon>
        <taxon>Sordariomycetidae</taxon>
        <taxon>Sordariales</taxon>
        <taxon>Podosporaceae</taxon>
        <taxon>Podospora</taxon>
    </lineage>
</organism>
<dbReference type="Pfam" id="PF14856">
    <property type="entry name" value="Hce2"/>
    <property type="match status" value="1"/>
</dbReference>
<evidence type="ECO:0000259" key="2">
    <source>
        <dbReference type="Pfam" id="PF14856"/>
    </source>
</evidence>
<dbReference type="AlphaFoldDB" id="A0AAE0NC31"/>
<feature type="chain" id="PRO_5042264935" evidence="1">
    <location>
        <begin position="18"/>
        <end position="239"/>
    </location>
</feature>
<sequence length="239" mass="24480">MFFSTAAVTLLATMALALPTPIDFDIPDVITVPFTDISVDVPDKISVGPDLPDKIPGTDIDIPQFSVTDLLRLTGLPSSLSKTAIASKPNAGALKKLPKVPLIPGLAQATTLFHIASLIASAVQKSGPLFKNSCGTSTVVNQSSAASPLVADCQTLRENLSGAGAFAVVASQRTIAKFGTCAFGADPGKLGATLVGTEDVRDLVADAINKFASQGKVGAKGTMDCGPIGSSVEWGLFHT</sequence>
<dbReference type="EMBL" id="JAULSW010000006">
    <property type="protein sequence ID" value="KAK3377970.1"/>
    <property type="molecule type" value="Genomic_DNA"/>
</dbReference>
<feature type="signal peptide" evidence="1">
    <location>
        <begin position="1"/>
        <end position="17"/>
    </location>
</feature>
<dbReference type="InterPro" id="IPR029226">
    <property type="entry name" value="Ecp2-like"/>
</dbReference>
<feature type="domain" description="Ecp2 effector protein-like" evidence="2">
    <location>
        <begin position="134"/>
        <end position="225"/>
    </location>
</feature>
<dbReference type="Proteomes" id="UP001285441">
    <property type="component" value="Unassembled WGS sequence"/>
</dbReference>
<accession>A0AAE0NC31</accession>
<evidence type="ECO:0000313" key="3">
    <source>
        <dbReference type="EMBL" id="KAK3377970.1"/>
    </source>
</evidence>